<keyword evidence="7" id="KW-0472">Membrane</keyword>
<dbReference type="GO" id="GO:0018104">
    <property type="term" value="P:peptidoglycan-protein cross-linking"/>
    <property type="evidence" value="ECO:0007669"/>
    <property type="project" value="TreeGrafter"/>
</dbReference>
<dbReference type="AlphaFoldDB" id="A0A7X2T289"/>
<keyword evidence="7" id="KW-1133">Transmembrane helix</keyword>
<dbReference type="GO" id="GO:0008360">
    <property type="term" value="P:regulation of cell shape"/>
    <property type="evidence" value="ECO:0007669"/>
    <property type="project" value="UniProtKB-UniRule"/>
</dbReference>
<dbReference type="Pfam" id="PF03734">
    <property type="entry name" value="YkuD"/>
    <property type="match status" value="1"/>
</dbReference>
<dbReference type="GO" id="GO:0071555">
    <property type="term" value="P:cell wall organization"/>
    <property type="evidence" value="ECO:0007669"/>
    <property type="project" value="UniProtKB-UniRule"/>
</dbReference>
<dbReference type="GO" id="GO:0071972">
    <property type="term" value="F:peptidoglycan L,D-transpeptidase activity"/>
    <property type="evidence" value="ECO:0007669"/>
    <property type="project" value="TreeGrafter"/>
</dbReference>
<dbReference type="PROSITE" id="PS52029">
    <property type="entry name" value="LD_TPASE"/>
    <property type="match status" value="1"/>
</dbReference>
<dbReference type="RefSeq" id="WP_154531867.1">
    <property type="nucleotide sequence ID" value="NZ_VULX01000019.1"/>
</dbReference>
<dbReference type="Proteomes" id="UP000460287">
    <property type="component" value="Unassembled WGS sequence"/>
</dbReference>
<evidence type="ECO:0000313" key="10">
    <source>
        <dbReference type="Proteomes" id="UP000460287"/>
    </source>
</evidence>
<dbReference type="SUPFAM" id="SSF141523">
    <property type="entry name" value="L,D-transpeptidase catalytic domain-like"/>
    <property type="match status" value="1"/>
</dbReference>
<organism evidence="9 10">
    <name type="scientific">Inconstantimicrobium porci</name>
    <dbReference type="NCBI Taxonomy" id="2652291"/>
    <lineage>
        <taxon>Bacteria</taxon>
        <taxon>Bacillati</taxon>
        <taxon>Bacillota</taxon>
        <taxon>Clostridia</taxon>
        <taxon>Eubacteriales</taxon>
        <taxon>Clostridiaceae</taxon>
        <taxon>Inconstantimicrobium</taxon>
    </lineage>
</organism>
<evidence type="ECO:0000256" key="6">
    <source>
        <dbReference type="PROSITE-ProRule" id="PRU01373"/>
    </source>
</evidence>
<gene>
    <name evidence="9" type="ORF">FYJ33_11315</name>
</gene>
<feature type="domain" description="L,D-TPase catalytic" evidence="8">
    <location>
        <begin position="267"/>
        <end position="390"/>
    </location>
</feature>
<dbReference type="UniPathway" id="UPA00219"/>
<feature type="active site" description="Proton donor/acceptor" evidence="6">
    <location>
        <position position="342"/>
    </location>
</feature>
<accession>A0A7X2T289</accession>
<name>A0A7X2T289_9CLOT</name>
<dbReference type="InterPro" id="IPR038063">
    <property type="entry name" value="Transpep_catalytic_dom"/>
</dbReference>
<evidence type="ECO:0000313" key="9">
    <source>
        <dbReference type="EMBL" id="MSR91965.1"/>
    </source>
</evidence>
<evidence type="ECO:0000256" key="7">
    <source>
        <dbReference type="SAM" id="Phobius"/>
    </source>
</evidence>
<reference evidence="9 10" key="1">
    <citation type="submission" date="2019-08" db="EMBL/GenBank/DDBJ databases">
        <title>In-depth cultivation of the pig gut microbiome towards novel bacterial diversity and tailored functional studies.</title>
        <authorList>
            <person name="Wylensek D."/>
            <person name="Hitch T.C.A."/>
            <person name="Clavel T."/>
        </authorList>
    </citation>
    <scope>NUCLEOTIDE SEQUENCE [LARGE SCALE GENOMIC DNA]</scope>
    <source>
        <strain evidence="9 10">WCA-383-APC-5B</strain>
    </source>
</reference>
<proteinExistence type="predicted"/>
<evidence type="ECO:0000256" key="4">
    <source>
        <dbReference type="ARBA" id="ARBA00022984"/>
    </source>
</evidence>
<comment type="pathway">
    <text evidence="1 6">Cell wall biogenesis; peptidoglycan biosynthesis.</text>
</comment>
<protein>
    <submittedName>
        <fullName evidence="9">L,D-transpeptidase</fullName>
    </submittedName>
</protein>
<keyword evidence="7" id="KW-0812">Transmembrane</keyword>
<dbReference type="CDD" id="cd16913">
    <property type="entry name" value="YkuD_like"/>
    <property type="match status" value="1"/>
</dbReference>
<keyword evidence="3 6" id="KW-0133">Cell shape</keyword>
<dbReference type="InterPro" id="IPR050979">
    <property type="entry name" value="LD-transpeptidase"/>
</dbReference>
<dbReference type="PANTHER" id="PTHR30582">
    <property type="entry name" value="L,D-TRANSPEPTIDASE"/>
    <property type="match status" value="1"/>
</dbReference>
<feature type="transmembrane region" description="Helical" evidence="7">
    <location>
        <begin position="12"/>
        <end position="35"/>
    </location>
</feature>
<keyword evidence="2" id="KW-0808">Transferase</keyword>
<evidence type="ECO:0000256" key="2">
    <source>
        <dbReference type="ARBA" id="ARBA00022679"/>
    </source>
</evidence>
<evidence type="ECO:0000256" key="5">
    <source>
        <dbReference type="ARBA" id="ARBA00023316"/>
    </source>
</evidence>
<keyword evidence="5 6" id="KW-0961">Cell wall biogenesis/degradation</keyword>
<dbReference type="EMBL" id="VULX01000019">
    <property type="protein sequence ID" value="MSR91965.1"/>
    <property type="molecule type" value="Genomic_DNA"/>
</dbReference>
<dbReference type="InterPro" id="IPR005490">
    <property type="entry name" value="LD_TPept_cat_dom"/>
</dbReference>
<comment type="caution">
    <text evidence="9">The sequence shown here is derived from an EMBL/GenBank/DDBJ whole genome shotgun (WGS) entry which is preliminary data.</text>
</comment>
<dbReference type="GO" id="GO:0005576">
    <property type="term" value="C:extracellular region"/>
    <property type="evidence" value="ECO:0007669"/>
    <property type="project" value="TreeGrafter"/>
</dbReference>
<keyword evidence="10" id="KW-1185">Reference proteome</keyword>
<feature type="active site" description="Nucleophile" evidence="6">
    <location>
        <position position="366"/>
    </location>
</feature>
<dbReference type="PANTHER" id="PTHR30582:SF2">
    <property type="entry name" value="L,D-TRANSPEPTIDASE YCIB-RELATED"/>
    <property type="match status" value="1"/>
</dbReference>
<evidence type="ECO:0000259" key="8">
    <source>
        <dbReference type="PROSITE" id="PS52029"/>
    </source>
</evidence>
<evidence type="ECO:0000256" key="1">
    <source>
        <dbReference type="ARBA" id="ARBA00004752"/>
    </source>
</evidence>
<dbReference type="Gene3D" id="2.40.440.10">
    <property type="entry name" value="L,D-transpeptidase catalytic domain-like"/>
    <property type="match status" value="1"/>
</dbReference>
<evidence type="ECO:0000256" key="3">
    <source>
        <dbReference type="ARBA" id="ARBA00022960"/>
    </source>
</evidence>
<dbReference type="GO" id="GO:0016740">
    <property type="term" value="F:transferase activity"/>
    <property type="evidence" value="ECO:0007669"/>
    <property type="project" value="UniProtKB-KW"/>
</dbReference>
<sequence length="390" mass="44603">MYLNKLRNFIKNIFENCNYIVCIFAILMCTSIIYISTITNHKKYISDLSQLLYKNNLSAFNSIIVSDKKLTSSDLIDIYNHYIRKNYIDFTNNKIDENTYINNLKRIKDLKSVSKDTLISYLLRSKEYQKSQLDYSKAITLMDNKNYKAAFNILSSITDLSDDYDKAKKKISDCSRLLKDETSKNIIELCNKNSFDDAEKSLNENKKYINTNDYNDLQNSINKSKEAYFKSLPDYNSINVSIKDFANASSVTVDNINKMDVPSETKYVIYVSTAKQTTYVFCGKKNSWIKYKEFKCSTGIADSATPKGFFKVGMKGTWFFSPKYGQGGKYWTSFKGNNYLFHSVPYDSSATKILDNTLGTAASHGCIRLATEDSKFIHDVIPAGTSVIIN</sequence>
<keyword evidence="4 6" id="KW-0573">Peptidoglycan synthesis</keyword>